<evidence type="ECO:0000256" key="16">
    <source>
        <dbReference type="SAM" id="Phobius"/>
    </source>
</evidence>
<evidence type="ECO:0000256" key="4">
    <source>
        <dbReference type="ARBA" id="ARBA00009592"/>
    </source>
</evidence>
<dbReference type="SUPFAM" id="SSF52047">
    <property type="entry name" value="RNI-like"/>
    <property type="match status" value="2"/>
</dbReference>
<evidence type="ECO:0000256" key="2">
    <source>
        <dbReference type="ARBA" id="ARBA00004236"/>
    </source>
</evidence>
<accession>A0A978UUH2</accession>
<gene>
    <name evidence="18" type="ORF">FEM48_Zijuj09G0180600</name>
</gene>
<protein>
    <recommendedName>
        <fullName evidence="17">Leucine-rich repeat-containing N-terminal plant-type domain-containing protein</fullName>
    </recommendedName>
</protein>
<evidence type="ECO:0000256" key="5">
    <source>
        <dbReference type="ARBA" id="ARBA00022475"/>
    </source>
</evidence>
<dbReference type="FunFam" id="3.80.10.10:FF:000400">
    <property type="entry name" value="Nuclear pore complex protein NUP107"/>
    <property type="match status" value="1"/>
</dbReference>
<evidence type="ECO:0000256" key="1">
    <source>
        <dbReference type="ARBA" id="ARBA00004191"/>
    </source>
</evidence>
<keyword evidence="13" id="KW-0675">Receptor</keyword>
<evidence type="ECO:0000256" key="3">
    <source>
        <dbReference type="ARBA" id="ARBA00004479"/>
    </source>
</evidence>
<dbReference type="EMBL" id="JAEACU010000009">
    <property type="protein sequence ID" value="KAH7518522.1"/>
    <property type="molecule type" value="Genomic_DNA"/>
</dbReference>
<feature type="transmembrane region" description="Helical" evidence="16">
    <location>
        <begin position="1600"/>
        <end position="1623"/>
    </location>
</feature>
<proteinExistence type="inferred from homology"/>
<dbReference type="Pfam" id="PF08263">
    <property type="entry name" value="LRRNT_2"/>
    <property type="match status" value="2"/>
</dbReference>
<evidence type="ECO:0000256" key="11">
    <source>
        <dbReference type="ARBA" id="ARBA00022989"/>
    </source>
</evidence>
<feature type="transmembrane region" description="Helical" evidence="16">
    <location>
        <begin position="221"/>
        <end position="243"/>
    </location>
</feature>
<evidence type="ECO:0000259" key="17">
    <source>
        <dbReference type="Pfam" id="PF08263"/>
    </source>
</evidence>
<name>A0A978UUH2_ZIZJJ</name>
<dbReference type="FunFam" id="3.80.10.10:FF:000095">
    <property type="entry name" value="LRR receptor-like serine/threonine-protein kinase GSO1"/>
    <property type="match status" value="1"/>
</dbReference>
<dbReference type="PRINTS" id="PR00019">
    <property type="entry name" value="LEURICHRPT"/>
</dbReference>
<dbReference type="Pfam" id="PF13855">
    <property type="entry name" value="LRR_8"/>
    <property type="match status" value="5"/>
</dbReference>
<dbReference type="GO" id="GO:0009653">
    <property type="term" value="P:anatomical structure morphogenesis"/>
    <property type="evidence" value="ECO:0007669"/>
    <property type="project" value="UniProtKB-ARBA"/>
</dbReference>
<reference evidence="18" key="1">
    <citation type="journal article" date="2021" name="Front. Plant Sci.">
        <title>Chromosome-Scale Genome Assembly for Chinese Sour Jujube and Insights Into Its Genome Evolution and Domestication Signature.</title>
        <authorList>
            <person name="Shen L.-Y."/>
            <person name="Luo H."/>
            <person name="Wang X.-L."/>
            <person name="Wang X.-M."/>
            <person name="Qiu X.-J."/>
            <person name="Liu H."/>
            <person name="Zhou S.-S."/>
            <person name="Jia K.-H."/>
            <person name="Nie S."/>
            <person name="Bao Y.-T."/>
            <person name="Zhang R.-G."/>
            <person name="Yun Q.-Z."/>
            <person name="Chai Y.-H."/>
            <person name="Lu J.-Y."/>
            <person name="Li Y."/>
            <person name="Zhao S.-W."/>
            <person name="Mao J.-F."/>
            <person name="Jia S.-G."/>
            <person name="Mao Y.-M."/>
        </authorList>
    </citation>
    <scope>NUCLEOTIDE SEQUENCE</scope>
    <source>
        <strain evidence="18">AT0</strain>
        <tissue evidence="18">Leaf</tissue>
    </source>
</reference>
<dbReference type="InterPro" id="IPR013210">
    <property type="entry name" value="LRR_N_plant-typ"/>
</dbReference>
<evidence type="ECO:0000256" key="13">
    <source>
        <dbReference type="ARBA" id="ARBA00023170"/>
    </source>
</evidence>
<keyword evidence="11 16" id="KW-1133">Transmembrane helix</keyword>
<dbReference type="InterPro" id="IPR003591">
    <property type="entry name" value="Leu-rich_rpt_typical-subtyp"/>
</dbReference>
<comment type="caution">
    <text evidence="18">The sequence shown here is derived from an EMBL/GenBank/DDBJ whole genome shotgun (WGS) entry which is preliminary data.</text>
</comment>
<evidence type="ECO:0000313" key="18">
    <source>
        <dbReference type="EMBL" id="KAH7518522.1"/>
    </source>
</evidence>
<evidence type="ECO:0000256" key="7">
    <source>
        <dbReference type="ARBA" id="ARBA00022614"/>
    </source>
</evidence>
<evidence type="ECO:0000313" key="19">
    <source>
        <dbReference type="Proteomes" id="UP000813462"/>
    </source>
</evidence>
<dbReference type="PANTHER" id="PTHR48057">
    <property type="entry name" value="LEUCINE-RICH REPEAT SERINE/THREONINE-PROTEIN KINASE 1"/>
    <property type="match status" value="1"/>
</dbReference>
<dbReference type="GO" id="GO:0005886">
    <property type="term" value="C:plasma membrane"/>
    <property type="evidence" value="ECO:0007669"/>
    <property type="project" value="UniProtKB-SubCell"/>
</dbReference>
<feature type="transmembrane region" description="Helical" evidence="16">
    <location>
        <begin position="301"/>
        <end position="318"/>
    </location>
</feature>
<dbReference type="SMART" id="SM00369">
    <property type="entry name" value="LRR_TYP"/>
    <property type="match status" value="12"/>
</dbReference>
<evidence type="ECO:0000256" key="6">
    <source>
        <dbReference type="ARBA" id="ARBA00022512"/>
    </source>
</evidence>
<sequence length="1624" mass="178034">MNFHNEELLADTSLYFKNLKVLIIANCRLTGSIPQWLSNSRKLQLLDLSWNCLSGTIPTCLSNFGFLFYMDLSNNSLTGVIPKNISRLKSLIDRDISLEEPSPDFPFFMKSNLNNRGLQYNQLSSFPPTLDLSYNNLSGQIWPEFGILRKLQVLVLKFNNISGPIPDNLLYGEIPSGGQFSTFSKSSFEGNNLCGDHVLRCESVHQLPSRPPDHHDEGEPYSSFVIAMAIGFAFGFCSSIVYCNIKRINPLLKLETTVLKPKKARNTTAGCMVKGISIPAMLSVLEQPNGKVTFSSNNAMGVYNFMIITIVMGLGFQARTLASQNLNCNPKDMSALQDFMRGLNTVVDGWSTNFSSNCCMWTGITCTSSSSSDGGRVIKLELGKKRLVGKLSDSLATLDQLTTLNLSQNILQGTLPQSMFHLPNLQVLDLSSNDFSGLVPTSIHLPSIQILDLSRNSLIGNLPSSVCDNSSKLEILNLAENYFSGNLPPELGNCSSLESLSLHMNDLTGGISEGILWLRKLTLLNLQVNKLSGPLNRGIGNLTKLVRLDVSSNGFTGNIPDIFHHFANLQYFIGHSNCFTGSMPSTLSNSPTLNSLILRNNSLEGPINLNCSAMISLTSLHLGSNRFSGPIPDNLPSCKRLTNLNLGQNNLGSLLPESFKDFHSLSYLSLSNTSTYNISSALRIMQHCQNITALILATNFHDEELPADPSLHFDKLKVLILPNSRLTGSIPQWMGHSSKLEFLDLSSNRLSGKVPIWIGNFGFLFFMDLSNNSLTGEIPKSIAGLRGFIDRDSSLEGPSPDFPFFMRNGSNARDMQYNKLWSFPPTLDLSYNNLSGHIWPEFGNLRKLHVLNLKENNISGAIPSTMSGMTNLETLDLSYNKLSGTIPPSLVKLSFLSKFSVAYNELYGEIPSGGQFSTFPNSSFQGNNLCGGDHALPCAPDDQHHTLFAATSKRYGFRGKITMTSSKYRTFGSQPEAMQESNGAVHIALQEGKDCVGAVTRMGFNFQADQALTSQNLTCNSKDLKALQEFMGCLKTVIHGWAINFSYDCCKWTGITCNSSLSSLEIDNPNDHTGRIVKLELGNMKITGKLSESLGALDQLTTLNLSVNFIQGTLPLSLFHLQDLQVLDLSHNYLSGPVPATINLRAIQITDLSQNSLNGSLPVSICDNSSTLRILNFADNYFSGDIPMELGNSLRELSLNMNDRTGGISEGIFGLRNLTLLNLQDNKFSGPLSKGICNLTNLVFLDISSNGFSGIVPDVFHSCAKLQSYVAHSNRFAGFIPSSLSNSSTLTLNMRNNSLEGSIDLNCSAMASLTSLDLGSNMFSGPIPDNLPSCKRLNDINLARINFQSLLPESFKNFHSLSYLSLSNSSISNLASALRILGQCQNLTTLVLSLNFQNEELPPDSTLHFQKLKVLIIANYRLTGSIPQWLSHSRNLQLLDLSWNCLSEKFLNVNERGLRYNQLQNFPLTLDLSNNNLSGTIWPEFGNLRKLQVFDLKVNNISGPIPSNLSGMNSVETLDLSHNKLSGTIPPSLVKLSFLSKFNVADNELYGEIPSGGQFSTFPNSSFQGNNLCGDQASLCRLDDELPSKPPDESSISNSIINSGLFIAIVIGFAVGFCGSIFFL</sequence>
<dbReference type="PANTHER" id="PTHR48057:SF18">
    <property type="entry name" value="REPEAT RECEPTOR-LIKE PROTEIN KINASE FAMILY PROTEIN, PUTATIVE-RELATED"/>
    <property type="match status" value="1"/>
</dbReference>
<evidence type="ECO:0000256" key="9">
    <source>
        <dbReference type="ARBA" id="ARBA00022729"/>
    </source>
</evidence>
<dbReference type="Gene3D" id="3.80.10.10">
    <property type="entry name" value="Ribonuclease Inhibitor"/>
    <property type="match status" value="9"/>
</dbReference>
<dbReference type="FunFam" id="3.80.10.10:FF:000213">
    <property type="entry name" value="Tyrosine-sulfated glycopeptide receptor 1"/>
    <property type="match status" value="3"/>
</dbReference>
<keyword evidence="10" id="KW-0677">Repeat</keyword>
<comment type="subcellular location">
    <subcellularLocation>
        <location evidence="2">Cell membrane</location>
    </subcellularLocation>
    <subcellularLocation>
        <location evidence="3">Membrane</location>
        <topology evidence="3">Single-pass type I membrane protein</topology>
    </subcellularLocation>
    <subcellularLocation>
        <location evidence="1">Secreted</location>
        <location evidence="1">Cell wall</location>
    </subcellularLocation>
</comment>
<dbReference type="Proteomes" id="UP000813462">
    <property type="component" value="Unassembled WGS sequence"/>
</dbReference>
<dbReference type="InterPro" id="IPR032675">
    <property type="entry name" value="LRR_dom_sf"/>
</dbReference>
<evidence type="ECO:0000256" key="12">
    <source>
        <dbReference type="ARBA" id="ARBA00023136"/>
    </source>
</evidence>
<evidence type="ECO:0000256" key="14">
    <source>
        <dbReference type="ARBA" id="ARBA00023180"/>
    </source>
</evidence>
<keyword evidence="8 16" id="KW-0812">Transmembrane</keyword>
<evidence type="ECO:0000256" key="10">
    <source>
        <dbReference type="ARBA" id="ARBA00022737"/>
    </source>
</evidence>
<keyword evidence="6" id="KW-0134">Cell wall</keyword>
<keyword evidence="7" id="KW-0433">Leucine-rich repeat</keyword>
<feature type="domain" description="Leucine-rich repeat-containing N-terminal plant-type" evidence="17">
    <location>
        <begin position="330"/>
        <end position="367"/>
    </location>
</feature>
<comment type="similarity">
    <text evidence="15">Belongs to the polygalacturonase-inhibiting protein family.</text>
</comment>
<dbReference type="SUPFAM" id="SSF52058">
    <property type="entry name" value="L domain-like"/>
    <property type="match status" value="3"/>
</dbReference>
<dbReference type="GO" id="GO:0099402">
    <property type="term" value="P:plant organ development"/>
    <property type="evidence" value="ECO:0007669"/>
    <property type="project" value="UniProtKB-ARBA"/>
</dbReference>
<dbReference type="PROSITE" id="PS51450">
    <property type="entry name" value="LRR"/>
    <property type="match status" value="1"/>
</dbReference>
<evidence type="ECO:0000256" key="15">
    <source>
        <dbReference type="ARBA" id="ARBA00038043"/>
    </source>
</evidence>
<dbReference type="InterPro" id="IPR052595">
    <property type="entry name" value="LRRC69/RLP"/>
</dbReference>
<keyword evidence="5" id="KW-1003">Cell membrane</keyword>
<keyword evidence="14" id="KW-0325">Glycoprotein</keyword>
<dbReference type="Pfam" id="PF00560">
    <property type="entry name" value="LRR_1"/>
    <property type="match status" value="9"/>
</dbReference>
<dbReference type="InterPro" id="IPR001611">
    <property type="entry name" value="Leu-rich_rpt"/>
</dbReference>
<comment type="similarity">
    <text evidence="4">Belongs to the RLP family.</text>
</comment>
<keyword evidence="9" id="KW-0732">Signal</keyword>
<evidence type="ECO:0000256" key="8">
    <source>
        <dbReference type="ARBA" id="ARBA00022692"/>
    </source>
</evidence>
<keyword evidence="12 16" id="KW-0472">Membrane</keyword>
<feature type="domain" description="Leucine-rich repeat-containing N-terminal plant-type" evidence="17">
    <location>
        <begin position="1021"/>
        <end position="1058"/>
    </location>
</feature>
<organism evidence="18 19">
    <name type="scientific">Ziziphus jujuba var. spinosa</name>
    <dbReference type="NCBI Taxonomy" id="714518"/>
    <lineage>
        <taxon>Eukaryota</taxon>
        <taxon>Viridiplantae</taxon>
        <taxon>Streptophyta</taxon>
        <taxon>Embryophyta</taxon>
        <taxon>Tracheophyta</taxon>
        <taxon>Spermatophyta</taxon>
        <taxon>Magnoliopsida</taxon>
        <taxon>eudicotyledons</taxon>
        <taxon>Gunneridae</taxon>
        <taxon>Pentapetalae</taxon>
        <taxon>rosids</taxon>
        <taxon>fabids</taxon>
        <taxon>Rosales</taxon>
        <taxon>Rhamnaceae</taxon>
        <taxon>Paliureae</taxon>
        <taxon>Ziziphus</taxon>
    </lineage>
</organism>
<keyword evidence="6" id="KW-0964">Secreted</keyword>
<dbReference type="FunFam" id="3.80.10.10:FF:000041">
    <property type="entry name" value="LRR receptor-like serine/threonine-protein kinase ERECTA"/>
    <property type="match status" value="1"/>
</dbReference>